<evidence type="ECO:0008006" key="4">
    <source>
        <dbReference type="Google" id="ProtNLM"/>
    </source>
</evidence>
<feature type="chain" id="PRO_5013255662" description="PH domain-containing protein" evidence="1">
    <location>
        <begin position="19"/>
        <end position="608"/>
    </location>
</feature>
<comment type="caution">
    <text evidence="2">The sequence shown here is derived from an EMBL/GenBank/DDBJ whole genome shotgun (WGS) entry which is preliminary data.</text>
</comment>
<dbReference type="AlphaFoldDB" id="A0A1Z5JQQ2"/>
<name>A0A1Z5JQQ2_FISSO</name>
<gene>
    <name evidence="2" type="ORF">FisN_35Hu048</name>
</gene>
<keyword evidence="3" id="KW-1185">Reference proteome</keyword>
<reference evidence="2 3" key="1">
    <citation type="journal article" date="2015" name="Plant Cell">
        <title>Oil accumulation by the oleaginous diatom Fistulifera solaris as revealed by the genome and transcriptome.</title>
        <authorList>
            <person name="Tanaka T."/>
            <person name="Maeda Y."/>
            <person name="Veluchamy A."/>
            <person name="Tanaka M."/>
            <person name="Abida H."/>
            <person name="Marechal E."/>
            <person name="Bowler C."/>
            <person name="Muto M."/>
            <person name="Sunaga Y."/>
            <person name="Tanaka M."/>
            <person name="Yoshino T."/>
            <person name="Taniguchi T."/>
            <person name="Fukuda Y."/>
            <person name="Nemoto M."/>
            <person name="Matsumoto M."/>
            <person name="Wong P.S."/>
            <person name="Aburatani S."/>
            <person name="Fujibuchi W."/>
        </authorList>
    </citation>
    <scope>NUCLEOTIDE SEQUENCE [LARGE SCALE GENOMIC DNA]</scope>
    <source>
        <strain evidence="2 3">JPCC DA0580</strain>
    </source>
</reference>
<proteinExistence type="predicted"/>
<dbReference type="InParanoid" id="A0A1Z5JQQ2"/>
<sequence>MISFYLLATASLSFNAEAFQVTQFTFLPSQQQRCSRTALFEKPERVEYSIIYECDTIDSLEERWVDALQQHMNMTAIAWKRTTQLIVADEKQQREQFAQTIAFLQKILAAMDEQIENDREDYPVNAMASGLEILLRLVFLKKAELNHTELKAYAKKWLYKLSGHSKEFVATQGPNRCSKVFRMMSMLGEYKSELYEAISRKLAQKSTVARIKKAEIAQIILCFDNLDRKLQDHDLVLLKWILRRAREPDIRSTMQRNMLVRLLKVMRKLLDLSPRWDKASTDVLRLTCYSYMAQLVEFYEIAESDPVCPSEAHLLWVISREVTLHQENPLFVRITNLLEANSAHLIERSTLLELALLSDVSLLSAKFKMTPIFRHIGHVLQNDSTVVSGEVPPWVVTKVLRCVARSIAEMETRDAAATDSDLLAQPHLSDNSRESLILPFQKVLADLLQRPDFVMKLSGAQIQHYLFILHRFRLYNKNLIFALANRIIDPGVSSRCSSKVACLALGWFTDLFSLSDEWDDPGDEAERDELFSRISSVLGDRFLILNMTASDISPPLYAYGKAGYDGQEMSVFDDPFFKWPIVFVRTMRQLRYARLHKRLWLVAGCDTT</sequence>
<evidence type="ECO:0000313" key="3">
    <source>
        <dbReference type="Proteomes" id="UP000198406"/>
    </source>
</evidence>
<evidence type="ECO:0000313" key="2">
    <source>
        <dbReference type="EMBL" id="GAX16344.1"/>
    </source>
</evidence>
<dbReference type="EMBL" id="BDSP01000103">
    <property type="protein sequence ID" value="GAX16344.1"/>
    <property type="molecule type" value="Genomic_DNA"/>
</dbReference>
<protein>
    <recommendedName>
        <fullName evidence="4">PH domain-containing protein</fullName>
    </recommendedName>
</protein>
<keyword evidence="1" id="KW-0732">Signal</keyword>
<dbReference type="Proteomes" id="UP000198406">
    <property type="component" value="Unassembled WGS sequence"/>
</dbReference>
<organism evidence="2 3">
    <name type="scientific">Fistulifera solaris</name>
    <name type="common">Oleaginous diatom</name>
    <dbReference type="NCBI Taxonomy" id="1519565"/>
    <lineage>
        <taxon>Eukaryota</taxon>
        <taxon>Sar</taxon>
        <taxon>Stramenopiles</taxon>
        <taxon>Ochrophyta</taxon>
        <taxon>Bacillariophyta</taxon>
        <taxon>Bacillariophyceae</taxon>
        <taxon>Bacillariophycidae</taxon>
        <taxon>Naviculales</taxon>
        <taxon>Naviculaceae</taxon>
        <taxon>Fistulifera</taxon>
    </lineage>
</organism>
<feature type="signal peptide" evidence="1">
    <location>
        <begin position="1"/>
        <end position="18"/>
    </location>
</feature>
<evidence type="ECO:0000256" key="1">
    <source>
        <dbReference type="SAM" id="SignalP"/>
    </source>
</evidence>
<accession>A0A1Z5JQQ2</accession>